<keyword evidence="6" id="KW-0865">Zymogen</keyword>
<feature type="region of interest" description="Disordered" evidence="9">
    <location>
        <begin position="366"/>
        <end position="396"/>
    </location>
</feature>
<evidence type="ECO:0000256" key="3">
    <source>
        <dbReference type="ARBA" id="ARBA00022729"/>
    </source>
</evidence>
<dbReference type="GO" id="GO:0004190">
    <property type="term" value="F:aspartic-type endopeptidase activity"/>
    <property type="evidence" value="ECO:0007669"/>
    <property type="project" value="UniProtKB-KW"/>
</dbReference>
<keyword evidence="2" id="KW-0645">Protease</keyword>
<feature type="compositionally biased region" description="Polar residues" evidence="9">
    <location>
        <begin position="452"/>
        <end position="470"/>
    </location>
</feature>
<dbReference type="InterPro" id="IPR021109">
    <property type="entry name" value="Peptidase_aspartic_dom_sf"/>
</dbReference>
<feature type="domain" description="Peptidase A1" evidence="11">
    <location>
        <begin position="2"/>
        <end position="360"/>
    </location>
</feature>
<evidence type="ECO:0000256" key="1">
    <source>
        <dbReference type="ARBA" id="ARBA00007447"/>
    </source>
</evidence>
<feature type="region of interest" description="Disordered" evidence="9">
    <location>
        <begin position="447"/>
        <end position="470"/>
    </location>
</feature>
<dbReference type="InterPro" id="IPR033121">
    <property type="entry name" value="PEPTIDASE_A1"/>
</dbReference>
<dbReference type="GO" id="GO:0006508">
    <property type="term" value="P:proteolysis"/>
    <property type="evidence" value="ECO:0007669"/>
    <property type="project" value="UniProtKB-KW"/>
</dbReference>
<keyword evidence="4" id="KW-0064">Aspartyl protease</keyword>
<feature type="disulfide bond" evidence="8">
    <location>
        <begin position="31"/>
        <end position="51"/>
    </location>
</feature>
<dbReference type="PANTHER" id="PTHR47965">
    <property type="entry name" value="ASPARTYL PROTEASE-RELATED"/>
    <property type="match status" value="1"/>
</dbReference>
<dbReference type="Pfam" id="PF00026">
    <property type="entry name" value="Asp"/>
    <property type="match status" value="1"/>
</dbReference>
<evidence type="ECO:0000313" key="12">
    <source>
        <dbReference type="EMBL" id="KAF6005169.1"/>
    </source>
</evidence>
<dbReference type="Gene3D" id="2.40.70.10">
    <property type="entry name" value="Acid Proteases"/>
    <property type="match status" value="2"/>
</dbReference>
<dbReference type="PROSITE" id="PS51767">
    <property type="entry name" value="PEPTIDASE_A1"/>
    <property type="match status" value="1"/>
</dbReference>
<keyword evidence="10" id="KW-1133">Transmembrane helix</keyword>
<evidence type="ECO:0000256" key="2">
    <source>
        <dbReference type="ARBA" id="ARBA00022670"/>
    </source>
</evidence>
<name>A0A7J7IR29_9RHOD</name>
<dbReference type="PRINTS" id="PR00792">
    <property type="entry name" value="PEPSIN"/>
</dbReference>
<evidence type="ECO:0000256" key="4">
    <source>
        <dbReference type="ARBA" id="ARBA00022750"/>
    </source>
</evidence>
<comment type="similarity">
    <text evidence="1">Belongs to the peptidase A1 family.</text>
</comment>
<protein>
    <submittedName>
        <fullName evidence="12">Aspartic</fullName>
    </submittedName>
</protein>
<evidence type="ECO:0000256" key="7">
    <source>
        <dbReference type="PIRSR" id="PIRSR601461-1"/>
    </source>
</evidence>
<proteinExistence type="inferred from homology"/>
<keyword evidence="8" id="KW-1015">Disulfide bond</keyword>
<keyword evidence="5" id="KW-0378">Hydrolase</keyword>
<keyword evidence="10" id="KW-0812">Transmembrane</keyword>
<accession>A0A7J7IR29</accession>
<comment type="caution">
    <text evidence="12">The sequence shown here is derived from an EMBL/GenBank/DDBJ whole genome shotgun (WGS) entry which is preliminary data.</text>
</comment>
<keyword evidence="10" id="KW-0472">Membrane</keyword>
<evidence type="ECO:0000313" key="13">
    <source>
        <dbReference type="Proteomes" id="UP000530660"/>
    </source>
</evidence>
<feature type="active site" evidence="7">
    <location>
        <position position="18"/>
    </location>
</feature>
<evidence type="ECO:0000259" key="11">
    <source>
        <dbReference type="PROSITE" id="PS51767"/>
    </source>
</evidence>
<dbReference type="EMBL" id="VWRR01000001">
    <property type="protein sequence ID" value="KAF6005169.1"/>
    <property type="molecule type" value="Genomic_DNA"/>
</dbReference>
<feature type="active site" evidence="7">
    <location>
        <position position="228"/>
    </location>
</feature>
<keyword evidence="13" id="KW-1185">Reference proteome</keyword>
<feature type="compositionally biased region" description="Polar residues" evidence="9">
    <location>
        <begin position="369"/>
        <end position="379"/>
    </location>
</feature>
<dbReference type="AlphaFoldDB" id="A0A7J7IR29"/>
<evidence type="ECO:0000256" key="10">
    <source>
        <dbReference type="SAM" id="Phobius"/>
    </source>
</evidence>
<dbReference type="SUPFAM" id="SSF50630">
    <property type="entry name" value="Acid proteases"/>
    <property type="match status" value="1"/>
</dbReference>
<gene>
    <name evidence="12" type="primary">BACE2_1</name>
    <name evidence="12" type="ORF">F1559_001811</name>
</gene>
<reference evidence="12 13" key="1">
    <citation type="journal article" date="2020" name="J. Phycol.">
        <title>Comparative genome analysis reveals Cyanidiococcus gen. nov., a new extremophilic red algal genus sister to Cyanidioschyzon (Cyanidioschyzonaceae, Rhodophyta).</title>
        <authorList>
            <person name="Liu S.-L."/>
            <person name="Chiang Y.-R."/>
            <person name="Yoon H.S."/>
            <person name="Fu H.-Y."/>
        </authorList>
    </citation>
    <scope>NUCLEOTIDE SEQUENCE [LARGE SCALE GENOMIC DNA]</scope>
    <source>
        <strain evidence="12 13">THAL066</strain>
    </source>
</reference>
<evidence type="ECO:0000256" key="5">
    <source>
        <dbReference type="ARBA" id="ARBA00022801"/>
    </source>
</evidence>
<dbReference type="InterPro" id="IPR001461">
    <property type="entry name" value="Aspartic_peptidase_A1"/>
</dbReference>
<evidence type="ECO:0000256" key="9">
    <source>
        <dbReference type="SAM" id="MobiDB-lite"/>
    </source>
</evidence>
<sequence>MYATTIEIDGRPYAVSVDTGSSSLAVITSNCASCPTGKRRVPIEADRVLRCGRRTVPLGNPPETFECESDRHGSCDGRGNCVYHIRYGDGTTFNGRYVVGMVGAAGRAAPMVFGGIETANGPNGDVFGNGIEGMLGLAYPGLSCNPLCTTPFFETLLQHGAVPANMFSLCVSDQQGRLVLGALDPQMDPEQIVWTPIVHDLFYDIELDHVYIDGHDAKIISRHSAFVDSGTTLIAFSSATFGTFRDYLREHYCHIPYVCPTDPQSTSILDHAACASYTEEHLAQFPNLTFVLAGAGNLTIRPDQYFVRVERPSEPTFYCLGIIEEPLLGPGYGVEAVLGLVWLRNYMTVYDRSRRRIGFQSARGCTPVSGDTDSNSPATYSEAGHGAGSQSPATVPAHPDGLSSIHDFVRKWINVFLAITIPTLLVSLLIWIVCWCYRKRHRERSSIRDPESTQTIVHLQAGSDTSNSFQ</sequence>
<feature type="transmembrane region" description="Helical" evidence="10">
    <location>
        <begin position="412"/>
        <end position="437"/>
    </location>
</feature>
<evidence type="ECO:0000256" key="6">
    <source>
        <dbReference type="ARBA" id="ARBA00023145"/>
    </source>
</evidence>
<organism evidence="12 13">
    <name type="scientific">Cyanidiococcus yangmingshanensis</name>
    <dbReference type="NCBI Taxonomy" id="2690220"/>
    <lineage>
        <taxon>Eukaryota</taxon>
        <taxon>Rhodophyta</taxon>
        <taxon>Bangiophyceae</taxon>
        <taxon>Cyanidiales</taxon>
        <taxon>Cyanidiaceae</taxon>
        <taxon>Cyanidiococcus</taxon>
    </lineage>
</organism>
<dbReference type="Proteomes" id="UP000530660">
    <property type="component" value="Unassembled WGS sequence"/>
</dbReference>
<dbReference type="InterPro" id="IPR034164">
    <property type="entry name" value="Pepsin-like_dom"/>
</dbReference>
<dbReference type="OrthoDB" id="2747330at2759"/>
<keyword evidence="3" id="KW-0732">Signal</keyword>
<dbReference type="PANTHER" id="PTHR47965:SF12">
    <property type="entry name" value="ASPARTIC PROTEINASE 3-RELATED"/>
    <property type="match status" value="1"/>
</dbReference>
<evidence type="ECO:0000256" key="8">
    <source>
        <dbReference type="PIRSR" id="PIRSR601461-2"/>
    </source>
</evidence>
<dbReference type="CDD" id="cd05471">
    <property type="entry name" value="pepsin_like"/>
    <property type="match status" value="1"/>
</dbReference>